<gene>
    <name evidence="1" type="ORF">WBA_LOCUS6135</name>
</gene>
<evidence type="ECO:0000313" key="2">
    <source>
        <dbReference type="Proteomes" id="UP000270924"/>
    </source>
</evidence>
<protein>
    <submittedName>
        <fullName evidence="1">Uncharacterized protein</fullName>
    </submittedName>
</protein>
<dbReference type="AlphaFoldDB" id="A0A3P7E9S9"/>
<dbReference type="Proteomes" id="UP000270924">
    <property type="component" value="Unassembled WGS sequence"/>
</dbReference>
<dbReference type="InParanoid" id="A0A3P7E9S9"/>
<evidence type="ECO:0000313" key="1">
    <source>
        <dbReference type="EMBL" id="VDM12749.1"/>
    </source>
</evidence>
<dbReference type="OrthoDB" id="7327383at2759"/>
<proteinExistence type="predicted"/>
<reference evidence="1 2" key="1">
    <citation type="submission" date="2018-11" db="EMBL/GenBank/DDBJ databases">
        <authorList>
            <consortium name="Pathogen Informatics"/>
        </authorList>
    </citation>
    <scope>NUCLEOTIDE SEQUENCE [LARGE SCALE GENOMIC DNA]</scope>
</reference>
<accession>A0A3P7E9S9</accession>
<dbReference type="EMBL" id="UYWW01003439">
    <property type="protein sequence ID" value="VDM12749.1"/>
    <property type="molecule type" value="Genomic_DNA"/>
</dbReference>
<keyword evidence="2" id="KW-1185">Reference proteome</keyword>
<name>A0A3P7E9S9_WUCBA</name>
<dbReference type="OMA" id="FNDSIMI"/>
<organism evidence="1 2">
    <name type="scientific">Wuchereria bancrofti</name>
    <dbReference type="NCBI Taxonomy" id="6293"/>
    <lineage>
        <taxon>Eukaryota</taxon>
        <taxon>Metazoa</taxon>
        <taxon>Ecdysozoa</taxon>
        <taxon>Nematoda</taxon>
        <taxon>Chromadorea</taxon>
        <taxon>Rhabditida</taxon>
        <taxon>Spirurina</taxon>
        <taxon>Spiruromorpha</taxon>
        <taxon>Filarioidea</taxon>
        <taxon>Onchocercidae</taxon>
        <taxon>Wuchereria</taxon>
    </lineage>
</organism>
<sequence>MLMARQIVNRFPHITDLIDKGRINANERFIFYNSTEEIRTFHRLTFNDSIMIRIENSRFNSSKSDKNQSSATFYFLDKEEYEIVRFVFYPGSSEIKLKCVSHQYESIHMWQSPQYMQPYYEFILLFLRYSIIVRIFLVFHKKRPYLASGRCTSRIPDITKFKHSSVSMYGLATMVEVRPESARVPGNWHIIKPIPINHKIIIRYYQYIFWSVITIRLTDKNEITALTVTIVHISGTLYARRVRLDNQNIRCAAFARTSVIRYAHIRQVEISVFPHQYKIAMRNPKGDHYVVEECIIYGHHLSPYDIQQAIFDATSNKTRVIQFEIRYSFDSSLVVFVKITLLLGGRQRQRQREEPATKECMIYGHHLSSYDIQQTIFDSRNRKTVFYAYYIEPV</sequence>